<gene>
    <name evidence="2" type="ORF">LMG9964_04094</name>
</gene>
<feature type="transmembrane region" description="Helical" evidence="1">
    <location>
        <begin position="29"/>
        <end position="50"/>
    </location>
</feature>
<feature type="transmembrane region" description="Helical" evidence="1">
    <location>
        <begin position="57"/>
        <end position="76"/>
    </location>
</feature>
<keyword evidence="1" id="KW-0472">Membrane</keyword>
<reference evidence="2 3" key="1">
    <citation type="submission" date="2020-04" db="EMBL/GenBank/DDBJ databases">
        <authorList>
            <person name="De Canck E."/>
        </authorList>
    </citation>
    <scope>NUCLEOTIDE SEQUENCE [LARGE SCALE GENOMIC DNA]</scope>
    <source>
        <strain evidence="2 3">LMG 9964</strain>
    </source>
</reference>
<evidence type="ECO:0000313" key="3">
    <source>
        <dbReference type="Proteomes" id="UP000494102"/>
    </source>
</evidence>
<proteinExistence type="predicted"/>
<dbReference type="Proteomes" id="UP000494102">
    <property type="component" value="Unassembled WGS sequence"/>
</dbReference>
<name>A0A6J5K990_9BURK</name>
<organism evidence="2 3">
    <name type="scientific">Paraburkholderia phenoliruptrix</name>
    <dbReference type="NCBI Taxonomy" id="252970"/>
    <lineage>
        <taxon>Bacteria</taxon>
        <taxon>Pseudomonadati</taxon>
        <taxon>Pseudomonadota</taxon>
        <taxon>Betaproteobacteria</taxon>
        <taxon>Burkholderiales</taxon>
        <taxon>Burkholderiaceae</taxon>
        <taxon>Paraburkholderia</taxon>
    </lineage>
</organism>
<accession>A0A6J5K990</accession>
<sequence length="90" mass="8827">MDALTGFLLFGVSLAAILATTESSGKLWWAGLLGTLAGGPVVIVAVSMTMPGSAGSVLADTLALVVPVIFLCAALSSHSSPKIAAGNSSP</sequence>
<dbReference type="AlphaFoldDB" id="A0A6J5K990"/>
<keyword evidence="1" id="KW-1133">Transmembrane helix</keyword>
<protein>
    <submittedName>
        <fullName evidence="2">Uncharacterized protein</fullName>
    </submittedName>
</protein>
<dbReference type="EMBL" id="CADILN010000005">
    <property type="protein sequence ID" value="CAB4050428.1"/>
    <property type="molecule type" value="Genomic_DNA"/>
</dbReference>
<evidence type="ECO:0000256" key="1">
    <source>
        <dbReference type="SAM" id="Phobius"/>
    </source>
</evidence>
<keyword evidence="1" id="KW-0812">Transmembrane</keyword>
<evidence type="ECO:0000313" key="2">
    <source>
        <dbReference type="EMBL" id="CAB4050428.1"/>
    </source>
</evidence>